<protein>
    <submittedName>
        <fullName evidence="1">Uncharacterized protein</fullName>
    </submittedName>
</protein>
<name>A0A223LGW6_9CAUD</name>
<gene>
    <name evidence="1" type="ORF">RISINGSUN_23</name>
</gene>
<proteinExistence type="predicted"/>
<evidence type="ECO:0000313" key="2">
    <source>
        <dbReference type="Proteomes" id="UP000225553"/>
    </source>
</evidence>
<dbReference type="Proteomes" id="UP000225553">
    <property type="component" value="Segment"/>
</dbReference>
<keyword evidence="2" id="KW-1185">Reference proteome</keyword>
<reference evidence="2" key="1">
    <citation type="submission" date="2017-07" db="EMBL/GenBank/DDBJ databases">
        <authorList>
            <person name="Putnam M.J."/>
            <person name="Sharma R."/>
            <person name="Kruger J.L."/>
            <person name="Berg J.A."/>
            <person name="Payne A.M."/>
            <person name="Fajardo C.P."/>
            <person name="Breakwell D.P."/>
            <person name="Hope S."/>
            <person name="Grose J.H."/>
        </authorList>
    </citation>
    <scope>NUCLEOTIDE SEQUENCE [LARGE SCALE GENOMIC DNA]</scope>
</reference>
<evidence type="ECO:0000313" key="1">
    <source>
        <dbReference type="EMBL" id="ASU03647.1"/>
    </source>
</evidence>
<organism evidence="1 2">
    <name type="scientific">Erwinia phage vB_EamM_RisingSun</name>
    <dbReference type="NCBI Taxonomy" id="2026080"/>
    <lineage>
        <taxon>Viruses</taxon>
        <taxon>Duplodnaviria</taxon>
        <taxon>Heunggongvirae</taxon>
        <taxon>Uroviricota</taxon>
        <taxon>Caudoviricetes</taxon>
        <taxon>Chimalliviridae</taxon>
        <taxon>Risingsunvirus</taxon>
        <taxon>Risingsunvirus risingsun</taxon>
    </lineage>
</organism>
<accession>A0A223LGW6</accession>
<dbReference type="EMBL" id="MF459646">
    <property type="protein sequence ID" value="ASU03647.1"/>
    <property type="molecule type" value="Genomic_DNA"/>
</dbReference>
<sequence length="124" mass="14291">MSYLLTNSRPLDVALYLLYRDHPDTPPELLSESWLFDALDNHFQRLFNPYYGNDPDDDHELTADNIFQDPDETLTKMLLGEVNEGDGNITYAEVSPAPFRFVHIEAQAFVFPCIFVDIYGAFRP</sequence>